<dbReference type="PANTHER" id="PTHR43356">
    <property type="entry name" value="PHOSPHATE ACETYLTRANSFERASE"/>
    <property type="match status" value="1"/>
</dbReference>
<keyword evidence="6 10" id="KW-0808">Transferase</keyword>
<dbReference type="EMBL" id="JBHRXE010000065">
    <property type="protein sequence ID" value="MFC3571626.1"/>
    <property type="molecule type" value="Genomic_DNA"/>
</dbReference>
<dbReference type="InterPro" id="IPR042113">
    <property type="entry name" value="P_AcTrfase_dom1"/>
</dbReference>
<dbReference type="InterPro" id="IPR002505">
    <property type="entry name" value="PTA_PTB"/>
</dbReference>
<dbReference type="NCBIfam" id="TIGR00651">
    <property type="entry name" value="pta"/>
    <property type="match status" value="1"/>
</dbReference>
<proteinExistence type="inferred from homology"/>
<dbReference type="SUPFAM" id="SSF53659">
    <property type="entry name" value="Isocitrate/Isopropylmalate dehydrogenase-like"/>
    <property type="match status" value="1"/>
</dbReference>
<organism evidence="10 11">
    <name type="scientific">Paracoccus simplex</name>
    <dbReference type="NCBI Taxonomy" id="2086346"/>
    <lineage>
        <taxon>Bacteria</taxon>
        <taxon>Pseudomonadati</taxon>
        <taxon>Pseudomonadota</taxon>
        <taxon>Alphaproteobacteria</taxon>
        <taxon>Rhodobacterales</taxon>
        <taxon>Paracoccaceae</taxon>
        <taxon>Paracoccus</taxon>
    </lineage>
</organism>
<evidence type="ECO:0000313" key="10">
    <source>
        <dbReference type="EMBL" id="MFC3571626.1"/>
    </source>
</evidence>
<dbReference type="InterPro" id="IPR050500">
    <property type="entry name" value="Phos_Acetyltrans/Butyryltrans"/>
</dbReference>
<evidence type="ECO:0000256" key="8">
    <source>
        <dbReference type="ARBA" id="ARBA00031108"/>
    </source>
</evidence>
<evidence type="ECO:0000259" key="9">
    <source>
        <dbReference type="Pfam" id="PF01515"/>
    </source>
</evidence>
<dbReference type="InterPro" id="IPR042112">
    <property type="entry name" value="P_AcTrfase_dom2"/>
</dbReference>
<comment type="caution">
    <text evidence="10">The sequence shown here is derived from an EMBL/GenBank/DDBJ whole genome shotgun (WGS) entry which is preliminary data.</text>
</comment>
<dbReference type="InterPro" id="IPR004614">
    <property type="entry name" value="P_AcTrfase"/>
</dbReference>
<protein>
    <recommendedName>
        <fullName evidence="5">Phosphate acetyltransferase</fullName>
        <ecNumber evidence="4">2.3.1.8</ecNumber>
    </recommendedName>
    <alternativeName>
        <fullName evidence="8">Phosphotransacetylase</fullName>
    </alternativeName>
</protein>
<evidence type="ECO:0000256" key="4">
    <source>
        <dbReference type="ARBA" id="ARBA00012707"/>
    </source>
</evidence>
<comment type="pathway">
    <text evidence="2">Metabolic intermediate biosynthesis; acetyl-CoA biosynthesis; acetyl-CoA from acetate: step 2/2.</text>
</comment>
<dbReference type="Pfam" id="PF01515">
    <property type="entry name" value="PTA_PTB"/>
    <property type="match status" value="1"/>
</dbReference>
<comment type="similarity">
    <text evidence="3">Belongs to the phosphate acetyltransferase and butyryltransferase family.</text>
</comment>
<name>A0ABV7S5L3_9RHOB</name>
<evidence type="ECO:0000256" key="1">
    <source>
        <dbReference type="ARBA" id="ARBA00000705"/>
    </source>
</evidence>
<evidence type="ECO:0000256" key="2">
    <source>
        <dbReference type="ARBA" id="ARBA00004989"/>
    </source>
</evidence>
<dbReference type="InterPro" id="IPR012147">
    <property type="entry name" value="P_Ac_Bu_trans"/>
</dbReference>
<dbReference type="EC" id="2.3.1.8" evidence="4"/>
<dbReference type="PANTHER" id="PTHR43356:SF3">
    <property type="entry name" value="PHOSPHATE ACETYLTRANSFERASE"/>
    <property type="match status" value="1"/>
</dbReference>
<dbReference type="Gene3D" id="3.40.50.10750">
    <property type="entry name" value="Isocitrate/Isopropylmalate dehydrogenase-like"/>
    <property type="match status" value="1"/>
</dbReference>
<evidence type="ECO:0000256" key="6">
    <source>
        <dbReference type="ARBA" id="ARBA00022679"/>
    </source>
</evidence>
<accession>A0ABV7S5L3</accession>
<evidence type="ECO:0000256" key="3">
    <source>
        <dbReference type="ARBA" id="ARBA00005656"/>
    </source>
</evidence>
<evidence type="ECO:0000313" key="11">
    <source>
        <dbReference type="Proteomes" id="UP001595596"/>
    </source>
</evidence>
<evidence type="ECO:0000256" key="5">
    <source>
        <dbReference type="ARBA" id="ARBA00021528"/>
    </source>
</evidence>
<reference evidence="11" key="1">
    <citation type="journal article" date="2019" name="Int. J. Syst. Evol. Microbiol.">
        <title>The Global Catalogue of Microorganisms (GCM) 10K type strain sequencing project: providing services to taxonomists for standard genome sequencing and annotation.</title>
        <authorList>
            <consortium name="The Broad Institute Genomics Platform"/>
            <consortium name="The Broad Institute Genome Sequencing Center for Infectious Disease"/>
            <person name="Wu L."/>
            <person name="Ma J."/>
        </authorList>
    </citation>
    <scope>NUCLEOTIDE SEQUENCE [LARGE SCALE GENOMIC DNA]</scope>
    <source>
        <strain evidence="11">VKM B-3226</strain>
    </source>
</reference>
<evidence type="ECO:0000256" key="7">
    <source>
        <dbReference type="ARBA" id="ARBA00023315"/>
    </source>
</evidence>
<dbReference type="GO" id="GO:0008959">
    <property type="term" value="F:phosphate acetyltransferase activity"/>
    <property type="evidence" value="ECO:0007669"/>
    <property type="project" value="UniProtKB-EC"/>
</dbReference>
<keyword evidence="11" id="KW-1185">Reference proteome</keyword>
<dbReference type="PIRSF" id="PIRSF000428">
    <property type="entry name" value="P_Ac_trans"/>
    <property type="match status" value="1"/>
</dbReference>
<comment type="catalytic activity">
    <reaction evidence="1">
        <text>acetyl-CoA + phosphate = acetyl phosphate + CoA</text>
        <dbReference type="Rhea" id="RHEA:19521"/>
        <dbReference type="ChEBI" id="CHEBI:22191"/>
        <dbReference type="ChEBI" id="CHEBI:43474"/>
        <dbReference type="ChEBI" id="CHEBI:57287"/>
        <dbReference type="ChEBI" id="CHEBI:57288"/>
        <dbReference type="EC" id="2.3.1.8"/>
    </reaction>
</comment>
<feature type="domain" description="Phosphate acetyl/butaryl transferase" evidence="9">
    <location>
        <begin position="5"/>
        <end position="314"/>
    </location>
</feature>
<dbReference type="NCBIfam" id="NF007233">
    <property type="entry name" value="PRK09653.1"/>
    <property type="match status" value="1"/>
</dbReference>
<dbReference type="Proteomes" id="UP001595596">
    <property type="component" value="Unassembled WGS sequence"/>
</dbReference>
<dbReference type="Gene3D" id="3.40.50.10950">
    <property type="match status" value="1"/>
</dbReference>
<sequence length="325" mass="33747">MKPLDRIHETAKALNRHIILSEGEDPRVAEAARRLVDQGLARVTLMGGPEIPGVGRIDPAGAPDLAELAEEWHRLRAAKGMTAERALEEMRDPIRQAAMRVRLGQADGTVGGAVATTADTVRAALQIIGRAPDAGIVSSFFLMLSCGPAAPVKGGMIFSDCGLVIQPDAAELAAIALSAAESCRQLLAEEPRVALLSFSTAGSADHPSLGRIREALALIRAAAPDLEVDGEMQFDAALDDAIRAKKAPGSRLTGRPNVFIFPDLAAGNIGYKIAQRLGGLTAIGPILQGLAKPANDLSRGCSVQDIVDASAVTAVQAGTVAKVPA</sequence>
<dbReference type="RefSeq" id="WP_289895534.1">
    <property type="nucleotide sequence ID" value="NZ_JBHRXE010000065.1"/>
</dbReference>
<keyword evidence="7 10" id="KW-0012">Acyltransferase</keyword>
<gene>
    <name evidence="10" type="primary">pta</name>
    <name evidence="10" type="ORF">ACFOMP_19435</name>
</gene>